<dbReference type="InterPro" id="IPR023166">
    <property type="entry name" value="BaiN-like_dom_sf"/>
</dbReference>
<dbReference type="Proteomes" id="UP000199673">
    <property type="component" value="Unassembled WGS sequence"/>
</dbReference>
<evidence type="ECO:0000256" key="2">
    <source>
        <dbReference type="ARBA" id="ARBA00022630"/>
    </source>
</evidence>
<evidence type="ECO:0000313" key="7">
    <source>
        <dbReference type="Proteomes" id="UP000199673"/>
    </source>
</evidence>
<dbReference type="InterPro" id="IPR036188">
    <property type="entry name" value="FAD/NAD-bd_sf"/>
</dbReference>
<dbReference type="NCBIfam" id="TIGR00275">
    <property type="entry name" value="aminoacetone oxidase family FAD-binding enzyme"/>
    <property type="match status" value="1"/>
</dbReference>
<evidence type="ECO:0000256" key="1">
    <source>
        <dbReference type="ARBA" id="ARBA00001974"/>
    </source>
</evidence>
<reference evidence="7" key="1">
    <citation type="submission" date="2016-10" db="EMBL/GenBank/DDBJ databases">
        <authorList>
            <person name="Varghese N."/>
            <person name="Submissions S."/>
        </authorList>
    </citation>
    <scope>NUCLEOTIDE SEQUENCE [LARGE SCALE GENOMIC DNA]</scope>
    <source>
        <strain evidence="7">DSM 23445</strain>
    </source>
</reference>
<dbReference type="Gene3D" id="2.40.30.10">
    <property type="entry name" value="Translation factors"/>
    <property type="match status" value="1"/>
</dbReference>
<dbReference type="AlphaFoldDB" id="A0A1I6YMU5"/>
<dbReference type="RefSeq" id="WP_091691655.1">
    <property type="nucleotide sequence ID" value="NZ_FPBF01000001.1"/>
</dbReference>
<comment type="cofactor">
    <cofactor evidence="1">
        <name>FAD</name>
        <dbReference type="ChEBI" id="CHEBI:57692"/>
    </cofactor>
</comment>
<dbReference type="SUPFAM" id="SSF160996">
    <property type="entry name" value="HI0933 insert domain-like"/>
    <property type="match status" value="1"/>
</dbReference>
<evidence type="ECO:0000256" key="3">
    <source>
        <dbReference type="ARBA" id="ARBA00022827"/>
    </source>
</evidence>
<accession>A0A1I6YMU5</accession>
<evidence type="ECO:0008006" key="8">
    <source>
        <dbReference type="Google" id="ProtNLM"/>
    </source>
</evidence>
<dbReference type="InterPro" id="IPR055178">
    <property type="entry name" value="RsdA/BaiN/AoA(So)-like_dom"/>
</dbReference>
<dbReference type="Pfam" id="PF22780">
    <property type="entry name" value="HI0933_like_1st"/>
    <property type="match status" value="1"/>
</dbReference>
<dbReference type="OrthoDB" id="9773233at2"/>
<dbReference type="SUPFAM" id="SSF51905">
    <property type="entry name" value="FAD/NAD(P)-binding domain"/>
    <property type="match status" value="1"/>
</dbReference>
<name>A0A1I6YMU5_9BACT</name>
<dbReference type="Pfam" id="PF03486">
    <property type="entry name" value="HI0933_like"/>
    <property type="match status" value="1"/>
</dbReference>
<feature type="domain" description="RsdA/BaiN/AoA(So)-like Rossmann fold-like" evidence="4">
    <location>
        <begin position="3"/>
        <end position="397"/>
    </location>
</feature>
<dbReference type="PANTHER" id="PTHR42887">
    <property type="entry name" value="OS12G0638800 PROTEIN"/>
    <property type="match status" value="1"/>
</dbReference>
<evidence type="ECO:0000259" key="5">
    <source>
        <dbReference type="Pfam" id="PF22780"/>
    </source>
</evidence>
<organism evidence="6 7">
    <name type="scientific">Algoriphagus locisalis</name>
    <dbReference type="NCBI Taxonomy" id="305507"/>
    <lineage>
        <taxon>Bacteria</taxon>
        <taxon>Pseudomonadati</taxon>
        <taxon>Bacteroidota</taxon>
        <taxon>Cytophagia</taxon>
        <taxon>Cytophagales</taxon>
        <taxon>Cyclobacteriaceae</taxon>
        <taxon>Algoriphagus</taxon>
    </lineage>
</organism>
<dbReference type="PRINTS" id="PR00411">
    <property type="entry name" value="PNDRDTASEI"/>
</dbReference>
<proteinExistence type="predicted"/>
<evidence type="ECO:0000313" key="6">
    <source>
        <dbReference type="EMBL" id="SFT51829.1"/>
    </source>
</evidence>
<dbReference type="InterPro" id="IPR004792">
    <property type="entry name" value="BaiN-like"/>
</dbReference>
<keyword evidence="2" id="KW-0285">Flavoprotein</keyword>
<dbReference type="Gene3D" id="1.10.8.260">
    <property type="entry name" value="HI0933 insert domain-like"/>
    <property type="match status" value="1"/>
</dbReference>
<keyword evidence="7" id="KW-1185">Reference proteome</keyword>
<protein>
    <recommendedName>
        <fullName evidence="8">Flavoprotein, HI0933 family</fullName>
    </recommendedName>
</protein>
<dbReference type="EMBL" id="FPBF01000001">
    <property type="protein sequence ID" value="SFT51829.1"/>
    <property type="molecule type" value="Genomic_DNA"/>
</dbReference>
<evidence type="ECO:0000259" key="4">
    <source>
        <dbReference type="Pfam" id="PF03486"/>
    </source>
</evidence>
<dbReference type="STRING" id="305507.SAMN04489724_1114"/>
<gene>
    <name evidence="6" type="ORF">SAMN04489724_1114</name>
</gene>
<feature type="domain" description="RsdA/BaiN/AoA(So)-like insert" evidence="5">
    <location>
        <begin position="184"/>
        <end position="344"/>
    </location>
</feature>
<dbReference type="InterPro" id="IPR057661">
    <property type="entry name" value="RsdA/BaiN/AoA(So)_Rossmann"/>
</dbReference>
<sequence>MEIGIIGGGAAGFFAAIYASGPGRKVTIFEKSPKLLSKVKISGGGRCNVTHRPMEISKLVKNYPRGEKFLKKVFSKFKSEDTIHWFESRGVKLKLEADGRMFPVSDSSQTIIDVLLKEAQKLNITIRKSCGVKSIHPQGTQYKLETEAGLFVIDKLIIATGGHPKLDSYSFLKNLNHSVLDPIPSLFTFNTPKESIRELMGLSVTDGIVKIEGTKLTYRGPILVTHWGVSGPAVLKLSAFGAQWLKDQNYVATALINWNGAYGEDQFNSHIKSYALAHPNRKVESNSLFQIPARLWEHLTRLAGIENAQLYGTLSKKQINKLVQNLFCYTLKVEGKTTFKEEFVTAGGIALNEVNPETLESKYHPNLYFAGEVLNIDGITGGFNFQAAWSTGFLAGTALSN</sequence>
<dbReference type="PANTHER" id="PTHR42887:SF2">
    <property type="entry name" value="OS12G0638800 PROTEIN"/>
    <property type="match status" value="1"/>
</dbReference>
<keyword evidence="3" id="KW-0274">FAD</keyword>
<dbReference type="Gene3D" id="3.50.50.60">
    <property type="entry name" value="FAD/NAD(P)-binding domain"/>
    <property type="match status" value="1"/>
</dbReference>